<name>B0DSK8_LACBS</name>
<gene>
    <name evidence="2" type="ORF">LACBIDRAFT_309559</name>
</gene>
<dbReference type="InterPro" id="IPR041078">
    <property type="entry name" value="Plavaka"/>
</dbReference>
<accession>B0DSK8</accession>
<dbReference type="Proteomes" id="UP000001194">
    <property type="component" value="Unassembled WGS sequence"/>
</dbReference>
<organism evidence="3">
    <name type="scientific">Laccaria bicolor (strain S238N-H82 / ATCC MYA-4686)</name>
    <name type="common">Bicoloured deceiver</name>
    <name type="synonym">Laccaria laccata var. bicolor</name>
    <dbReference type="NCBI Taxonomy" id="486041"/>
    <lineage>
        <taxon>Eukaryota</taxon>
        <taxon>Fungi</taxon>
        <taxon>Dikarya</taxon>
        <taxon>Basidiomycota</taxon>
        <taxon>Agaricomycotina</taxon>
        <taxon>Agaricomycetes</taxon>
        <taxon>Agaricomycetidae</taxon>
        <taxon>Agaricales</taxon>
        <taxon>Agaricineae</taxon>
        <taxon>Hydnangiaceae</taxon>
        <taxon>Laccaria</taxon>
    </lineage>
</organism>
<dbReference type="KEGG" id="lbc:LACBIDRAFT_309559"/>
<keyword evidence="1" id="KW-1133">Transmembrane helix</keyword>
<reference evidence="2 3" key="1">
    <citation type="journal article" date="2008" name="Nature">
        <title>The genome of Laccaria bicolor provides insights into mycorrhizal symbiosis.</title>
        <authorList>
            <person name="Martin F."/>
            <person name="Aerts A."/>
            <person name="Ahren D."/>
            <person name="Brun A."/>
            <person name="Danchin E.G.J."/>
            <person name="Duchaussoy F."/>
            <person name="Gibon J."/>
            <person name="Kohler A."/>
            <person name="Lindquist E."/>
            <person name="Pereda V."/>
            <person name="Salamov A."/>
            <person name="Shapiro H.J."/>
            <person name="Wuyts J."/>
            <person name="Blaudez D."/>
            <person name="Buee M."/>
            <person name="Brokstein P."/>
            <person name="Canbaeck B."/>
            <person name="Cohen D."/>
            <person name="Courty P.E."/>
            <person name="Coutinho P.M."/>
            <person name="Delaruelle C."/>
            <person name="Detter J.C."/>
            <person name="Deveau A."/>
            <person name="DiFazio S."/>
            <person name="Duplessis S."/>
            <person name="Fraissinet-Tachet L."/>
            <person name="Lucic E."/>
            <person name="Frey-Klett P."/>
            <person name="Fourrey C."/>
            <person name="Feussner I."/>
            <person name="Gay G."/>
            <person name="Grimwood J."/>
            <person name="Hoegger P.J."/>
            <person name="Jain P."/>
            <person name="Kilaru S."/>
            <person name="Labbe J."/>
            <person name="Lin Y.C."/>
            <person name="Legue V."/>
            <person name="Le Tacon F."/>
            <person name="Marmeisse R."/>
            <person name="Melayah D."/>
            <person name="Montanini B."/>
            <person name="Muratet M."/>
            <person name="Nehls U."/>
            <person name="Niculita-Hirzel H."/>
            <person name="Oudot-Le Secq M.P."/>
            <person name="Peter M."/>
            <person name="Quesneville H."/>
            <person name="Rajashekar B."/>
            <person name="Reich M."/>
            <person name="Rouhier N."/>
            <person name="Schmutz J."/>
            <person name="Yin T."/>
            <person name="Chalot M."/>
            <person name="Henrissat B."/>
            <person name="Kuees U."/>
            <person name="Lucas S."/>
            <person name="Van de Peer Y."/>
            <person name="Podila G.K."/>
            <person name="Polle A."/>
            <person name="Pukkila P.J."/>
            <person name="Richardson P.M."/>
            <person name="Rouze P."/>
            <person name="Sanders I.R."/>
            <person name="Stajich J.E."/>
            <person name="Tunlid A."/>
            <person name="Tuskan G."/>
            <person name="Grigoriev I.V."/>
        </authorList>
    </citation>
    <scope>NUCLEOTIDE SEQUENCE [LARGE SCALE GENOMIC DNA]</scope>
    <source>
        <strain evidence="3">S238N-H82 / ATCC MYA-4686</strain>
    </source>
</reference>
<protein>
    <submittedName>
        <fullName evidence="2">Predicted protein</fullName>
    </submittedName>
</protein>
<dbReference type="HOGENOM" id="CLU_006344_8_0_1"/>
<sequence>MLPVGSTVAALIISTDKMHLTNFRGDKKAWPVYLSIGNIDKEKRRKPTAHATVLIGYLPIAKLDNYTEATCTQEGYRLFHYCMKKILAPLIDAGNNGVYVTYADGFVCHVYPLLAVYVADFPEQCLVAACKESYCPRCRVLPGERGMFVESLLCNEERTKVRLSHKKSGRRVPEFNDEGIHPVWEPFWADLPHTNIFSCFMPDLLHQLHKGMFHDHLVKWCTEIAGEAELDALVPTTFMIKPGHLPAQSFQSPQVKYEMKCLGYFILALHLFHSYPPHFSFLLGNEMHFILLPVLFHNFFILCQLYFFSFHSLPVSFHSFACAFS</sequence>
<keyword evidence="1" id="KW-0812">Transmembrane</keyword>
<evidence type="ECO:0000256" key="1">
    <source>
        <dbReference type="SAM" id="Phobius"/>
    </source>
</evidence>
<dbReference type="GeneID" id="6082445"/>
<keyword evidence="1" id="KW-0472">Membrane</keyword>
<dbReference type="RefSeq" id="XP_001886852.1">
    <property type="nucleotide sequence ID" value="XM_001886817.1"/>
</dbReference>
<dbReference type="EMBL" id="DS547130">
    <property type="protein sequence ID" value="EDR02489.1"/>
    <property type="molecule type" value="Genomic_DNA"/>
</dbReference>
<dbReference type="InParanoid" id="B0DSK8"/>
<feature type="transmembrane region" description="Helical" evidence="1">
    <location>
        <begin position="287"/>
        <end position="308"/>
    </location>
</feature>
<evidence type="ECO:0000313" key="2">
    <source>
        <dbReference type="EMBL" id="EDR02489.1"/>
    </source>
</evidence>
<dbReference type="AlphaFoldDB" id="B0DSK8"/>
<dbReference type="OrthoDB" id="2418900at2759"/>
<dbReference type="Pfam" id="PF18759">
    <property type="entry name" value="Plavaka"/>
    <property type="match status" value="1"/>
</dbReference>
<evidence type="ECO:0000313" key="3">
    <source>
        <dbReference type="Proteomes" id="UP000001194"/>
    </source>
</evidence>
<proteinExistence type="predicted"/>
<keyword evidence="3" id="KW-1185">Reference proteome</keyword>